<keyword evidence="3 5" id="KW-0175">Coiled coil</keyword>
<dbReference type="EMBL" id="JBHMAX010000007">
    <property type="protein sequence ID" value="MFB9731270.1"/>
    <property type="molecule type" value="Genomic_DNA"/>
</dbReference>
<dbReference type="RefSeq" id="WP_141337888.1">
    <property type="nucleotide sequence ID" value="NZ_JBHMAX010000007.1"/>
</dbReference>
<feature type="coiled-coil region" evidence="5">
    <location>
        <begin position="35"/>
        <end position="93"/>
    </location>
</feature>
<sequence length="412" mass="44571">MELQWWHVLLVVLGALGAGLVLGRALGLAAGAPDRARLEAERDGLRDRVGTLTRAVEQDREAAAELGPLRASLDRVEAQVRTLERDRVEHYGQVGEHLAQVAHQTRALHEQTSALSGALSSSAVRGTWGEVQLRRVLEHAGMLARCDFDEQVSATTRHDVRVRPDVVVHLPGGKNLVVDSKAPLGAFLRAQGDGVAPDEADRQLAEHARALRRHVDQLAAKDYWSAFDSSPELVICFVPSDAVLAAALRAAPDLYDHAQGQRVVLASPGTLLAMLRATALAWQQDALTTHARELLRLGADLHRRLSTLGRHTAAMGSALRRSVETYNQLVGTLETRVMVTARRMHELDLAEEAPPALEPVTAAPRPLTSPELLAAELDELTPARPVDEKDLSGASGSFPEEASGPVRHRDSA</sequence>
<name>A0ABV5V0D0_9MICO</name>
<evidence type="ECO:0000313" key="8">
    <source>
        <dbReference type="Proteomes" id="UP001589613"/>
    </source>
</evidence>
<evidence type="ECO:0000313" key="7">
    <source>
        <dbReference type="EMBL" id="MFB9731270.1"/>
    </source>
</evidence>
<protein>
    <submittedName>
        <fullName evidence="7">DNA recombination protein RmuC</fullName>
    </submittedName>
</protein>
<accession>A0ABV5V0D0</accession>
<dbReference type="PANTHER" id="PTHR30563:SF0">
    <property type="entry name" value="DNA RECOMBINATION PROTEIN RMUC"/>
    <property type="match status" value="1"/>
</dbReference>
<reference evidence="7 8" key="1">
    <citation type="submission" date="2024-09" db="EMBL/GenBank/DDBJ databases">
        <authorList>
            <person name="Sun Q."/>
            <person name="Mori K."/>
        </authorList>
    </citation>
    <scope>NUCLEOTIDE SEQUENCE [LARGE SCALE GENOMIC DNA]</scope>
    <source>
        <strain evidence="7 8">JCM 12763</strain>
    </source>
</reference>
<organism evidence="7 8">
    <name type="scientific">Ornithinimicrobium kibberense</name>
    <dbReference type="NCBI Taxonomy" id="282060"/>
    <lineage>
        <taxon>Bacteria</taxon>
        <taxon>Bacillati</taxon>
        <taxon>Actinomycetota</taxon>
        <taxon>Actinomycetes</taxon>
        <taxon>Micrococcales</taxon>
        <taxon>Ornithinimicrobiaceae</taxon>
        <taxon>Ornithinimicrobium</taxon>
    </lineage>
</organism>
<gene>
    <name evidence="7" type="ORF">ACFFN0_04330</name>
</gene>
<evidence type="ECO:0000256" key="2">
    <source>
        <dbReference type="ARBA" id="ARBA00009840"/>
    </source>
</evidence>
<feature type="region of interest" description="Disordered" evidence="6">
    <location>
        <begin position="353"/>
        <end position="412"/>
    </location>
</feature>
<dbReference type="InterPro" id="IPR003798">
    <property type="entry name" value="DNA_recombination_RmuC"/>
</dbReference>
<comment type="similarity">
    <text evidence="2">Belongs to the RmuC family.</text>
</comment>
<keyword evidence="8" id="KW-1185">Reference proteome</keyword>
<proteinExistence type="inferred from homology"/>
<dbReference type="Proteomes" id="UP001589613">
    <property type="component" value="Unassembled WGS sequence"/>
</dbReference>
<evidence type="ECO:0000256" key="5">
    <source>
        <dbReference type="SAM" id="Coils"/>
    </source>
</evidence>
<comment type="caution">
    <text evidence="7">The sequence shown here is derived from an EMBL/GenBank/DDBJ whole genome shotgun (WGS) entry which is preliminary data.</text>
</comment>
<keyword evidence="4" id="KW-0233">DNA recombination</keyword>
<evidence type="ECO:0000256" key="4">
    <source>
        <dbReference type="ARBA" id="ARBA00023172"/>
    </source>
</evidence>
<evidence type="ECO:0000256" key="3">
    <source>
        <dbReference type="ARBA" id="ARBA00023054"/>
    </source>
</evidence>
<comment type="function">
    <text evidence="1">Involved in DNA recombination.</text>
</comment>
<evidence type="ECO:0000256" key="1">
    <source>
        <dbReference type="ARBA" id="ARBA00003416"/>
    </source>
</evidence>
<dbReference type="PANTHER" id="PTHR30563">
    <property type="entry name" value="DNA RECOMBINATION PROTEIN RMUC"/>
    <property type="match status" value="1"/>
</dbReference>
<evidence type="ECO:0000256" key="6">
    <source>
        <dbReference type="SAM" id="MobiDB-lite"/>
    </source>
</evidence>
<dbReference type="Pfam" id="PF02646">
    <property type="entry name" value="RmuC"/>
    <property type="match status" value="1"/>
</dbReference>